<evidence type="ECO:0000313" key="2">
    <source>
        <dbReference type="Proteomes" id="UP000827889"/>
    </source>
</evidence>
<dbReference type="RefSeq" id="XP_048138329.1">
    <property type="nucleotide sequence ID" value="XM_048282372.1"/>
</dbReference>
<dbReference type="Proteomes" id="UP000827889">
    <property type="component" value="Chromosome 7"/>
</dbReference>
<dbReference type="RefSeq" id="XP_048138330.1">
    <property type="nucleotide sequence ID" value="XM_048282373.1"/>
</dbReference>
<sequence length="519" mass="57898">MICALLNRELGLAFRRVLRFLDQSLGVAMGCFFVCLRAKDDGDRRRHLPQSARPKKATEALVSRNRLSSLFLVEDREDIPSEDRDNSSFGTPQQISKDVKNEAKFLKACGTLPETPAEIRKATDTFKFSPPNNGDSESSKFHSWLPHTSIRKLQPTKPTELSRTPVELFVDSGSDSASQEHAPPSCKSNVESTLSIPLNSTEGSGEENVNTAIEILAAENSSILTPITPWASVSHSQYRKKSVHFDPDTDICSLRSSFSKDASHSIKGSESQGNQSTSRPSPYPTPLKLSDEMQTPGTVFPAYMENLPHGKPRIRSEYIFSVPNTNQNSMQLKVFKEEDAHNHRPSGELNESLVQPVDETLNSRTQLDETSLEQDFKGETTLAAWLKPPLHMENDVNKFGSVSYGKTRLSRSPADRPIIGLVAAHWKEDEQPHVSQKWWDGNGIPNSTNKYKEDQKVSWHATPFEERLEKALSEETFVGQRKNLSGAPMPVEDADGDTAISQVKDRDLCWQHDIAASRT</sequence>
<keyword evidence="2" id="KW-1185">Reference proteome</keyword>
<accession>A0ABM3HNZ7</accession>
<evidence type="ECO:0000313" key="3">
    <source>
        <dbReference type="RefSeq" id="XP_048138329.1"/>
    </source>
</evidence>
<feature type="compositionally biased region" description="Polar residues" evidence="1">
    <location>
        <begin position="262"/>
        <end position="280"/>
    </location>
</feature>
<protein>
    <submittedName>
        <fullName evidence="3">Protein JASON-like isoform X1</fullName>
    </submittedName>
    <submittedName>
        <fullName evidence="4">Protein JASON-like isoform X2</fullName>
    </submittedName>
</protein>
<name>A0ABM3HNZ7_9MYRT</name>
<dbReference type="InterPro" id="IPR039300">
    <property type="entry name" value="JASON"/>
</dbReference>
<gene>
    <name evidence="3 4" type="primary">LOC115746833</name>
</gene>
<organism evidence="2 3">
    <name type="scientific">Rhodamnia argentea</name>
    <dbReference type="NCBI Taxonomy" id="178133"/>
    <lineage>
        <taxon>Eukaryota</taxon>
        <taxon>Viridiplantae</taxon>
        <taxon>Streptophyta</taxon>
        <taxon>Embryophyta</taxon>
        <taxon>Tracheophyta</taxon>
        <taxon>Spermatophyta</taxon>
        <taxon>Magnoliopsida</taxon>
        <taxon>eudicotyledons</taxon>
        <taxon>Gunneridae</taxon>
        <taxon>Pentapetalae</taxon>
        <taxon>rosids</taxon>
        <taxon>malvids</taxon>
        <taxon>Myrtales</taxon>
        <taxon>Myrtaceae</taxon>
        <taxon>Myrtoideae</taxon>
        <taxon>Myrteae</taxon>
        <taxon>Australasian group</taxon>
        <taxon>Rhodamnia</taxon>
    </lineage>
</organism>
<feature type="region of interest" description="Disordered" evidence="1">
    <location>
        <begin position="172"/>
        <end position="192"/>
    </location>
</feature>
<dbReference type="PANTHER" id="PTHR33318">
    <property type="entry name" value="ASPARTYL/GLUTAMYL-TRNA(ASN/GLN) AMIDOTRANSFERASE SUBUNIT"/>
    <property type="match status" value="1"/>
</dbReference>
<dbReference type="GeneID" id="115746833"/>
<feature type="region of interest" description="Disordered" evidence="1">
    <location>
        <begin position="262"/>
        <end position="294"/>
    </location>
</feature>
<evidence type="ECO:0000313" key="4">
    <source>
        <dbReference type="RefSeq" id="XP_048138330.1"/>
    </source>
</evidence>
<evidence type="ECO:0000256" key="1">
    <source>
        <dbReference type="SAM" id="MobiDB-lite"/>
    </source>
</evidence>
<reference evidence="3 4" key="1">
    <citation type="submission" date="2025-05" db="UniProtKB">
        <authorList>
            <consortium name="RefSeq"/>
        </authorList>
    </citation>
    <scope>IDENTIFICATION</scope>
    <source>
        <tissue evidence="3 4">Leaf</tissue>
    </source>
</reference>
<proteinExistence type="predicted"/>
<dbReference type="PANTHER" id="PTHR33318:SF7">
    <property type="entry name" value="PROTEIN JASON"/>
    <property type="match status" value="1"/>
</dbReference>